<proteinExistence type="inferred from homology"/>
<evidence type="ECO:0000259" key="8">
    <source>
        <dbReference type="Pfam" id="PF01694"/>
    </source>
</evidence>
<feature type="transmembrane region" description="Helical" evidence="7">
    <location>
        <begin position="137"/>
        <end position="157"/>
    </location>
</feature>
<feature type="transmembrane region" description="Helical" evidence="7">
    <location>
        <begin position="6"/>
        <end position="23"/>
    </location>
</feature>
<dbReference type="SUPFAM" id="SSF144091">
    <property type="entry name" value="Rhomboid-like"/>
    <property type="match status" value="1"/>
</dbReference>
<protein>
    <submittedName>
        <fullName evidence="9">Rhomboid family intramembrane serine protease</fullName>
    </submittedName>
</protein>
<dbReference type="GO" id="GO:0006508">
    <property type="term" value="P:proteolysis"/>
    <property type="evidence" value="ECO:0007669"/>
    <property type="project" value="UniProtKB-KW"/>
</dbReference>
<keyword evidence="3 7" id="KW-0812">Transmembrane</keyword>
<dbReference type="GO" id="GO:0004252">
    <property type="term" value="F:serine-type endopeptidase activity"/>
    <property type="evidence" value="ECO:0007669"/>
    <property type="project" value="InterPro"/>
</dbReference>
<evidence type="ECO:0000313" key="9">
    <source>
        <dbReference type="EMBL" id="HAE93869.1"/>
    </source>
</evidence>
<dbReference type="STRING" id="1280948.HY36_09220"/>
<accession>A0A059DY86</accession>
<dbReference type="AlphaFoldDB" id="A0A059DY86"/>
<dbReference type="InterPro" id="IPR050925">
    <property type="entry name" value="Rhomboid_protease_S54"/>
</dbReference>
<comment type="similarity">
    <text evidence="2">Belongs to the peptidase S54 family.</text>
</comment>
<evidence type="ECO:0000256" key="6">
    <source>
        <dbReference type="ARBA" id="ARBA00023136"/>
    </source>
</evidence>
<dbReference type="EMBL" id="DMBR01000141">
    <property type="protein sequence ID" value="HAE93869.1"/>
    <property type="molecule type" value="Genomic_DNA"/>
</dbReference>
<dbReference type="InterPro" id="IPR022764">
    <property type="entry name" value="Peptidase_S54_rhomboid_dom"/>
</dbReference>
<gene>
    <name evidence="9" type="ORF">DCG65_04870</name>
    <name evidence="10" type="ORF">HY36_09220</name>
</gene>
<evidence type="ECO:0000313" key="11">
    <source>
        <dbReference type="Proteomes" id="UP000024547"/>
    </source>
</evidence>
<keyword evidence="4" id="KW-0378">Hydrolase</keyword>
<dbReference type="Pfam" id="PF01694">
    <property type="entry name" value="Rhomboid"/>
    <property type="match status" value="1"/>
</dbReference>
<dbReference type="PANTHER" id="PTHR43731">
    <property type="entry name" value="RHOMBOID PROTEASE"/>
    <property type="match status" value="1"/>
</dbReference>
<keyword evidence="6 7" id="KW-0472">Membrane</keyword>
<evidence type="ECO:0000313" key="10">
    <source>
        <dbReference type="EMBL" id="KCZ58548.1"/>
    </source>
</evidence>
<dbReference type="PANTHER" id="PTHR43731:SF14">
    <property type="entry name" value="PRESENILIN-ASSOCIATED RHOMBOID-LIKE PROTEIN, MITOCHONDRIAL"/>
    <property type="match status" value="1"/>
</dbReference>
<evidence type="ECO:0000256" key="3">
    <source>
        <dbReference type="ARBA" id="ARBA00022692"/>
    </source>
</evidence>
<reference evidence="9 12" key="2">
    <citation type="journal article" date="2018" name="Nat. Biotechnol.">
        <title>A standardized bacterial taxonomy based on genome phylogeny substantially revises the tree of life.</title>
        <authorList>
            <person name="Parks D.H."/>
            <person name="Chuvochina M."/>
            <person name="Waite D.W."/>
            <person name="Rinke C."/>
            <person name="Skarshewski A."/>
            <person name="Chaumeil P.A."/>
            <person name="Hugenholtz P."/>
        </authorList>
    </citation>
    <scope>NUCLEOTIDE SEQUENCE [LARGE SCALE GENOMIC DNA]</scope>
    <source>
        <strain evidence="9">UBA8557</strain>
    </source>
</reference>
<dbReference type="GeneID" id="92498793"/>
<dbReference type="Proteomes" id="UP000259173">
    <property type="component" value="Unassembled WGS sequence"/>
</dbReference>
<evidence type="ECO:0000313" key="12">
    <source>
        <dbReference type="Proteomes" id="UP000259173"/>
    </source>
</evidence>
<dbReference type="GO" id="GO:0016020">
    <property type="term" value="C:membrane"/>
    <property type="evidence" value="ECO:0007669"/>
    <property type="project" value="UniProtKB-SubCell"/>
</dbReference>
<feature type="transmembrane region" description="Helical" evidence="7">
    <location>
        <begin position="78"/>
        <end position="98"/>
    </location>
</feature>
<feature type="transmembrane region" description="Helical" evidence="7">
    <location>
        <begin position="44"/>
        <end position="66"/>
    </location>
</feature>
<comment type="subcellular location">
    <subcellularLocation>
        <location evidence="1">Membrane</location>
        <topology evidence="1">Multi-pass membrane protein</topology>
    </subcellularLocation>
</comment>
<dbReference type="RefSeq" id="WP_035554352.1">
    <property type="nucleotide sequence ID" value="NZ_AWFH01000056.1"/>
</dbReference>
<comment type="caution">
    <text evidence="10">The sequence shown here is derived from an EMBL/GenBank/DDBJ whole genome shotgun (WGS) entry which is preliminary data.</text>
</comment>
<reference evidence="10 11" key="1">
    <citation type="journal article" date="2014" name="Antonie Van Leeuwenhoek">
        <title>Hyphomonas beringensis sp. nov. and Hyphomonas chukchiensis sp. nov., isolated from surface seawater of the Bering Sea and Chukchi Sea.</title>
        <authorList>
            <person name="Li C."/>
            <person name="Lai Q."/>
            <person name="Li G."/>
            <person name="Dong C."/>
            <person name="Wang J."/>
            <person name="Liao Y."/>
            <person name="Shao Z."/>
        </authorList>
    </citation>
    <scope>NUCLEOTIDE SEQUENCE [LARGE SCALE GENOMIC DNA]</scope>
    <source>
        <strain evidence="10 11">22II1-22F38</strain>
    </source>
</reference>
<evidence type="ECO:0000256" key="2">
    <source>
        <dbReference type="ARBA" id="ARBA00009045"/>
    </source>
</evidence>
<dbReference type="EMBL" id="AWFH01000056">
    <property type="protein sequence ID" value="KCZ58548.1"/>
    <property type="molecule type" value="Genomic_DNA"/>
</dbReference>
<evidence type="ECO:0000256" key="5">
    <source>
        <dbReference type="ARBA" id="ARBA00022989"/>
    </source>
</evidence>
<dbReference type="PATRIC" id="fig|1280948.3.peg.2962"/>
<evidence type="ECO:0000256" key="1">
    <source>
        <dbReference type="ARBA" id="ARBA00004141"/>
    </source>
</evidence>
<dbReference type="OrthoDB" id="9797190at2"/>
<dbReference type="InterPro" id="IPR035952">
    <property type="entry name" value="Rhomboid-like_sf"/>
</dbReference>
<evidence type="ECO:0000256" key="7">
    <source>
        <dbReference type="SAM" id="Phobius"/>
    </source>
</evidence>
<organism evidence="10 11">
    <name type="scientific">Hyphomonas atlantica</name>
    <dbReference type="NCBI Taxonomy" id="1280948"/>
    <lineage>
        <taxon>Bacteria</taxon>
        <taxon>Pseudomonadati</taxon>
        <taxon>Pseudomonadota</taxon>
        <taxon>Alphaproteobacteria</taxon>
        <taxon>Hyphomonadales</taxon>
        <taxon>Hyphomonadaceae</taxon>
        <taxon>Hyphomonas</taxon>
    </lineage>
</organism>
<keyword evidence="5 7" id="KW-1133">Transmembrane helix</keyword>
<sequence length="201" mass="22173">MMEFPVTISLIVANVLVSLIGLSNRDFFTDNSFWIAPIRDGRQWWRFVTSAFLHVNLTHLLINMYVLWEFGRVLERSLGATTFLIIYGGSLLGGNLWEYFDKKDQPDYRAVGASGATSGVILSFSVLAPFALLGLFFIIPMWAIVAAALFISVSFFLSRRPNTMIAHGAHLGGALAGAALTFLLVPGSWSRLITQVAERLG</sequence>
<dbReference type="Gene3D" id="1.20.1540.10">
    <property type="entry name" value="Rhomboid-like"/>
    <property type="match status" value="1"/>
</dbReference>
<evidence type="ECO:0000256" key="4">
    <source>
        <dbReference type="ARBA" id="ARBA00022801"/>
    </source>
</evidence>
<keyword evidence="9" id="KW-0645">Protease</keyword>
<feature type="domain" description="Peptidase S54 rhomboid" evidence="8">
    <location>
        <begin position="42"/>
        <end position="185"/>
    </location>
</feature>
<feature type="transmembrane region" description="Helical" evidence="7">
    <location>
        <begin position="110"/>
        <end position="131"/>
    </location>
</feature>
<dbReference type="Proteomes" id="UP000024547">
    <property type="component" value="Unassembled WGS sequence"/>
</dbReference>
<keyword evidence="11" id="KW-1185">Reference proteome</keyword>
<dbReference type="eggNOG" id="COG0705">
    <property type="taxonomic scope" value="Bacteria"/>
</dbReference>
<name>A0A059DY86_9PROT</name>
<feature type="transmembrane region" description="Helical" evidence="7">
    <location>
        <begin position="169"/>
        <end position="189"/>
    </location>
</feature>